<feature type="chain" id="PRO_5035177672" description="Bulb-type lectin domain-containing protein" evidence="2">
    <location>
        <begin position="21"/>
        <end position="443"/>
    </location>
</feature>
<feature type="region of interest" description="Disordered" evidence="1">
    <location>
        <begin position="24"/>
        <end position="58"/>
    </location>
</feature>
<dbReference type="EMBL" id="JACWUN010000002">
    <property type="protein sequence ID" value="MBD1399431.1"/>
    <property type="molecule type" value="Genomic_DNA"/>
</dbReference>
<proteinExistence type="predicted"/>
<dbReference type="Proteomes" id="UP000632828">
    <property type="component" value="Unassembled WGS sequence"/>
</dbReference>
<dbReference type="NCBIfam" id="TIGR02913">
    <property type="entry name" value="HAF_rpt"/>
    <property type="match status" value="1"/>
</dbReference>
<evidence type="ECO:0000256" key="1">
    <source>
        <dbReference type="SAM" id="MobiDB-lite"/>
    </source>
</evidence>
<keyword evidence="4" id="KW-1185">Reference proteome</keyword>
<gene>
    <name evidence="3" type="ORF">ICT70_01965</name>
</gene>
<name>A0A8J6QNC7_9BACT</name>
<evidence type="ECO:0000313" key="3">
    <source>
        <dbReference type="EMBL" id="MBD1399431.1"/>
    </source>
</evidence>
<feature type="signal peptide" evidence="2">
    <location>
        <begin position="1"/>
        <end position="20"/>
    </location>
</feature>
<accession>A0A8J6QNC7</accession>
<evidence type="ECO:0000256" key="2">
    <source>
        <dbReference type="SAM" id="SignalP"/>
    </source>
</evidence>
<dbReference type="RefSeq" id="WP_191153708.1">
    <property type="nucleotide sequence ID" value="NZ_JACWUN010000002.1"/>
</dbReference>
<organism evidence="3 4">
    <name type="scientific">Pelovirga terrestris</name>
    <dbReference type="NCBI Taxonomy" id="2771352"/>
    <lineage>
        <taxon>Bacteria</taxon>
        <taxon>Pseudomonadati</taxon>
        <taxon>Thermodesulfobacteriota</taxon>
        <taxon>Desulfuromonadia</taxon>
        <taxon>Geobacterales</taxon>
        <taxon>Geobacteraceae</taxon>
        <taxon>Pelovirga</taxon>
    </lineage>
</organism>
<dbReference type="InterPro" id="IPR014262">
    <property type="entry name" value="HAF_rpt"/>
</dbReference>
<evidence type="ECO:0008006" key="5">
    <source>
        <dbReference type="Google" id="ProtNLM"/>
    </source>
</evidence>
<protein>
    <recommendedName>
        <fullName evidence="5">Bulb-type lectin domain-containing protein</fullName>
    </recommendedName>
</protein>
<feature type="compositionally biased region" description="Low complexity" evidence="1">
    <location>
        <begin position="24"/>
        <end position="37"/>
    </location>
</feature>
<reference evidence="3" key="1">
    <citation type="submission" date="2020-09" db="EMBL/GenBank/DDBJ databases">
        <title>Pelobacter alkaliphilus sp. nov., a novel anaerobic arsenate-reducing bacterium from terrestrial mud volcano.</title>
        <authorList>
            <person name="Khomyakova M.A."/>
            <person name="Merkel A.Y."/>
            <person name="Slobodkin A.I."/>
        </authorList>
    </citation>
    <scope>NUCLEOTIDE SEQUENCE</scope>
    <source>
        <strain evidence="3">M08fum</strain>
    </source>
</reference>
<sequence>MKKLTLFLLLLFLLSFSLQGCGSGDSSSSGGDSGTSNDPDDPTVPTPSQPPSSNTVLSSQSLGELTDLGDYLNSPGEEWFFASTIDVNSAGQIIGESPGNRLIFWDPANPMTMEVIPLLPGSTNADAHEVLKINDHGLVIGNRYSGENATRAFIWNSVTKAITNLDDELSLENTLVADINGSGAVVLTADTTDDGRRAYFWDGQSGSSAVPLFGILGSTSSESVSLNDHRQVVILSKEQGVYYDLTIGESNGYGRATLNTLPGVESSTPVAINNNKRIAGTSGNEGFFWAGGVMYPISNPNGDAIEIVGMNNNDIVIGNSGGQAFIWQLNAQGKGEYSNLGTLRGSYSHAVDINDQNEIVGYSTTDKSYIEGNVTADVVHGFLWKDGTMYDLGAHSPPNYEYPFNPDFYSSKAVAISETGIVTGISFSINSHSRGFTLTPTFP</sequence>
<keyword evidence="2" id="KW-0732">Signal</keyword>
<dbReference type="AlphaFoldDB" id="A0A8J6QNC7"/>
<dbReference type="PROSITE" id="PS51257">
    <property type="entry name" value="PROKAR_LIPOPROTEIN"/>
    <property type="match status" value="1"/>
</dbReference>
<evidence type="ECO:0000313" key="4">
    <source>
        <dbReference type="Proteomes" id="UP000632828"/>
    </source>
</evidence>
<comment type="caution">
    <text evidence="3">The sequence shown here is derived from an EMBL/GenBank/DDBJ whole genome shotgun (WGS) entry which is preliminary data.</text>
</comment>